<feature type="non-terminal residue" evidence="1">
    <location>
        <position position="188"/>
    </location>
</feature>
<organism evidence="1">
    <name type="scientific">marine sediment metagenome</name>
    <dbReference type="NCBI Taxonomy" id="412755"/>
    <lineage>
        <taxon>unclassified sequences</taxon>
        <taxon>metagenomes</taxon>
        <taxon>ecological metagenomes</taxon>
    </lineage>
</organism>
<reference evidence="1" key="1">
    <citation type="journal article" date="2014" name="Front. Microbiol.">
        <title>High frequency of phylogenetically diverse reductive dehalogenase-homologous genes in deep subseafloor sedimentary metagenomes.</title>
        <authorList>
            <person name="Kawai M."/>
            <person name="Futagami T."/>
            <person name="Toyoda A."/>
            <person name="Takaki Y."/>
            <person name="Nishi S."/>
            <person name="Hori S."/>
            <person name="Arai W."/>
            <person name="Tsubouchi T."/>
            <person name="Morono Y."/>
            <person name="Uchiyama I."/>
            <person name="Ito T."/>
            <person name="Fujiyama A."/>
            <person name="Inagaki F."/>
            <person name="Takami H."/>
        </authorList>
    </citation>
    <scope>NUCLEOTIDE SEQUENCE</scope>
    <source>
        <strain evidence="1">Expedition CK06-06</strain>
    </source>
</reference>
<evidence type="ECO:0000313" key="1">
    <source>
        <dbReference type="EMBL" id="GAF94848.1"/>
    </source>
</evidence>
<name>X0TMQ7_9ZZZZ</name>
<dbReference type="AlphaFoldDB" id="X0TMQ7"/>
<protein>
    <submittedName>
        <fullName evidence="1">Uncharacterized protein</fullName>
    </submittedName>
</protein>
<dbReference type="EMBL" id="BARS01011888">
    <property type="protein sequence ID" value="GAF94848.1"/>
    <property type="molecule type" value="Genomic_DNA"/>
</dbReference>
<gene>
    <name evidence="1" type="ORF">S01H1_21442</name>
</gene>
<accession>X0TMQ7</accession>
<sequence length="188" mass="21278">MPNPVVVYVVVGLRKQEISDVIDVLQKRSHMKLAEWVEAQRNAGMYGDDPEEWKPFLEETIADLLQGGDASYHSATSLIHNLKEQGPDTTSLLDEHVDVYFIDLLATLLPCYRSLALAIDMHLAKGDDGYCCFLGVPGLESELFKLAHEEYCCAWKTLANFYKRGAPHRLAIHKDDLLNVREYISKQV</sequence>
<comment type="caution">
    <text evidence="1">The sequence shown here is derived from an EMBL/GenBank/DDBJ whole genome shotgun (WGS) entry which is preliminary data.</text>
</comment>
<proteinExistence type="predicted"/>